<organism evidence="2 3">
    <name type="scientific">Streptomyces camponoticapitis</name>
    <dbReference type="NCBI Taxonomy" id="1616125"/>
    <lineage>
        <taxon>Bacteria</taxon>
        <taxon>Bacillati</taxon>
        <taxon>Actinomycetota</taxon>
        <taxon>Actinomycetes</taxon>
        <taxon>Kitasatosporales</taxon>
        <taxon>Streptomycetaceae</taxon>
        <taxon>Streptomyces</taxon>
    </lineage>
</organism>
<feature type="region of interest" description="Disordered" evidence="1">
    <location>
        <begin position="215"/>
        <end position="239"/>
    </location>
</feature>
<protein>
    <submittedName>
        <fullName evidence="2">Cellulose-binding protein</fullName>
    </submittedName>
</protein>
<dbReference type="EMBL" id="BMMV01000010">
    <property type="protein sequence ID" value="GGK00770.1"/>
    <property type="molecule type" value="Genomic_DNA"/>
</dbReference>
<evidence type="ECO:0000313" key="3">
    <source>
        <dbReference type="Proteomes" id="UP000660265"/>
    </source>
</evidence>
<gene>
    <name evidence="2" type="ORF">GCM10011583_35330</name>
</gene>
<dbReference type="RefSeq" id="WP_189108420.1">
    <property type="nucleotide sequence ID" value="NZ_BMMV01000010.1"/>
</dbReference>
<accession>A0ABQ2EAZ7</accession>
<proteinExistence type="predicted"/>
<comment type="caution">
    <text evidence="2">The sequence shown here is derived from an EMBL/GenBank/DDBJ whole genome shotgun (WGS) entry which is preliminary data.</text>
</comment>
<dbReference type="Proteomes" id="UP000660265">
    <property type="component" value="Unassembled WGS sequence"/>
</dbReference>
<evidence type="ECO:0000313" key="2">
    <source>
        <dbReference type="EMBL" id="GGK00770.1"/>
    </source>
</evidence>
<sequence>MNDASVRFELVRRGYDSEQVDDLVTQVVGDRDKALARIAALEQRIGELTVETENAQPHVVESSPSFAGLGARVDEILWLVEEEAAELGEEAREAARDHHKVASDAAERIQTEAEAYMADLKTASDRECARIVEKAQAEADRLYSEAHENAQATGQEADGLFEDTRARAAHAAADFEAKLAKRRQQAGNDLASRQSEAEERLQQLQQRAEQLRLEAEKRHRDAEHQARQLTQNARHQSDEAISEANAMAVRIRTESERELAALANRRDSIKAQLTNVRAMLATLTGPAVIPDTGDHDTTDQMMA</sequence>
<feature type="compositionally biased region" description="Basic and acidic residues" evidence="1">
    <location>
        <begin position="215"/>
        <end position="226"/>
    </location>
</feature>
<reference evidence="3" key="1">
    <citation type="journal article" date="2019" name="Int. J. Syst. Evol. Microbiol.">
        <title>The Global Catalogue of Microorganisms (GCM) 10K type strain sequencing project: providing services to taxonomists for standard genome sequencing and annotation.</title>
        <authorList>
            <consortium name="The Broad Institute Genomics Platform"/>
            <consortium name="The Broad Institute Genome Sequencing Center for Infectious Disease"/>
            <person name="Wu L."/>
            <person name="Ma J."/>
        </authorList>
    </citation>
    <scope>NUCLEOTIDE SEQUENCE [LARGE SCALE GENOMIC DNA]</scope>
    <source>
        <strain evidence="3">CGMCC 4.7275</strain>
    </source>
</reference>
<evidence type="ECO:0000256" key="1">
    <source>
        <dbReference type="SAM" id="MobiDB-lite"/>
    </source>
</evidence>
<name>A0ABQ2EAZ7_9ACTN</name>
<keyword evidence="3" id="KW-1185">Reference proteome</keyword>